<sequence length="248" mass="28353">MWNLLRSDVYRFLHTRSTQIVTLLYVLMIILLVSTSGVVSNTAYASFDASTDSLSDFLIFFPKSLVFLFLVLLAHVLLVSEEYQSGYAKNLYPYVQNKWKLAASRLLSFVFIWGLFAFISILYSTCWLGFVCDRWGTLSASYLVYLFAQFLYALLLAGTATLLVHLIRGRILPVLFVLLQPCGVFWGLQVMLMQHFSLDYGRYLPYMLSGVLPMQWANEPYLQLFLIVGVSLLLAYIGNVLVLKKKDL</sequence>
<keyword evidence="1" id="KW-0472">Membrane</keyword>
<feature type="transmembrane region" description="Helical" evidence="1">
    <location>
        <begin position="20"/>
        <end position="39"/>
    </location>
</feature>
<keyword evidence="1" id="KW-1133">Transmembrane helix</keyword>
<feature type="transmembrane region" description="Helical" evidence="1">
    <location>
        <begin position="106"/>
        <end position="130"/>
    </location>
</feature>
<feature type="transmembrane region" description="Helical" evidence="1">
    <location>
        <begin position="142"/>
        <end position="164"/>
    </location>
</feature>
<evidence type="ECO:0000313" key="2">
    <source>
        <dbReference type="EMBL" id="MDM8157368.1"/>
    </source>
</evidence>
<keyword evidence="1" id="KW-0812">Transmembrane</keyword>
<gene>
    <name evidence="2" type="ORF">QUV96_06935</name>
</gene>
<dbReference type="Proteomes" id="UP001529340">
    <property type="component" value="Unassembled WGS sequence"/>
</dbReference>
<dbReference type="RefSeq" id="WP_289607827.1">
    <property type="nucleotide sequence ID" value="NZ_JAUDCG010000026.1"/>
</dbReference>
<evidence type="ECO:0008006" key="4">
    <source>
        <dbReference type="Google" id="ProtNLM"/>
    </source>
</evidence>
<dbReference type="EMBL" id="JAUDCG010000026">
    <property type="protein sequence ID" value="MDM8157368.1"/>
    <property type="molecule type" value="Genomic_DNA"/>
</dbReference>
<keyword evidence="3" id="KW-1185">Reference proteome</keyword>
<reference evidence="2 3" key="3">
    <citation type="submission" date="2023-06" db="EMBL/GenBank/DDBJ databases">
        <authorList>
            <person name="Zeman M."/>
            <person name="Kubasova T."/>
            <person name="Jahodarova E."/>
            <person name="Nykrynova M."/>
            <person name="Rychlik I."/>
        </authorList>
    </citation>
    <scope>NUCLEOTIDE SEQUENCE [LARGE SCALE GENOMIC DNA]</scope>
    <source>
        <strain evidence="2 3">ET39</strain>
    </source>
</reference>
<reference evidence="2 3" key="1">
    <citation type="submission" date="2023-06" db="EMBL/GenBank/DDBJ databases">
        <title>Identification and characterization of horizontal gene transfer across gut microbiota members of farm animals based on homology search.</title>
        <authorList>
            <person name="Schwarzerova J."/>
            <person name="Nykrynova M."/>
            <person name="Jureckova K."/>
            <person name="Cejkova D."/>
            <person name="Rychlik I."/>
        </authorList>
    </citation>
    <scope>NUCLEOTIDE SEQUENCE [LARGE SCALE GENOMIC DNA]</scope>
    <source>
        <strain evidence="2 3">ET39</strain>
    </source>
</reference>
<proteinExistence type="predicted"/>
<feature type="transmembrane region" description="Helical" evidence="1">
    <location>
        <begin position="59"/>
        <end position="79"/>
    </location>
</feature>
<evidence type="ECO:0000256" key="1">
    <source>
        <dbReference type="SAM" id="Phobius"/>
    </source>
</evidence>
<protein>
    <recommendedName>
        <fullName evidence="4">ABC transporter permease</fullName>
    </recommendedName>
</protein>
<evidence type="ECO:0000313" key="3">
    <source>
        <dbReference type="Proteomes" id="UP001529340"/>
    </source>
</evidence>
<organism evidence="2 3">
    <name type="scientific">Amedibacillus dolichus</name>
    <dbReference type="NCBI Taxonomy" id="31971"/>
    <lineage>
        <taxon>Bacteria</taxon>
        <taxon>Bacillati</taxon>
        <taxon>Bacillota</taxon>
        <taxon>Erysipelotrichia</taxon>
        <taxon>Erysipelotrichales</taxon>
        <taxon>Erysipelotrichaceae</taxon>
        <taxon>Amedibacillus</taxon>
    </lineage>
</organism>
<comment type="caution">
    <text evidence="2">The sequence shown here is derived from an EMBL/GenBank/DDBJ whole genome shotgun (WGS) entry which is preliminary data.</text>
</comment>
<accession>A0ABT7UCK5</accession>
<name>A0ABT7UCK5_9FIRM</name>
<feature type="transmembrane region" description="Helical" evidence="1">
    <location>
        <begin position="171"/>
        <end position="192"/>
    </location>
</feature>
<feature type="transmembrane region" description="Helical" evidence="1">
    <location>
        <begin position="221"/>
        <end position="243"/>
    </location>
</feature>
<reference evidence="3" key="2">
    <citation type="submission" date="2023-06" db="EMBL/GenBank/DDBJ databases">
        <title>Identification and characterization of horizontal gene transfer across gut microbiota members of farm animals based on homology search.</title>
        <authorList>
            <person name="Zeman M."/>
            <person name="Kubasova T."/>
            <person name="Jahodarova E."/>
            <person name="Nykrynova M."/>
            <person name="Rychlik I."/>
        </authorList>
    </citation>
    <scope>NUCLEOTIDE SEQUENCE [LARGE SCALE GENOMIC DNA]</scope>
    <source>
        <strain evidence="3">ET39</strain>
    </source>
</reference>